<evidence type="ECO:0000256" key="7">
    <source>
        <dbReference type="ARBA" id="ARBA00022448"/>
    </source>
</evidence>
<dbReference type="GO" id="GO:0005886">
    <property type="term" value="C:plasma membrane"/>
    <property type="evidence" value="ECO:0007669"/>
    <property type="project" value="UniProtKB-SubCell"/>
</dbReference>
<dbReference type="Pfam" id="PF00115">
    <property type="entry name" value="COX1"/>
    <property type="match status" value="1"/>
</dbReference>
<dbReference type="PANTHER" id="PTHR10422:SF35">
    <property type="entry name" value="CYTOCHROME BO(3) UBIQUINOL OXIDASE SUBUNIT 1"/>
    <property type="match status" value="1"/>
</dbReference>
<protein>
    <recommendedName>
        <fullName evidence="6">Cytochrome bo(3) ubiquinol oxidase subunit 1</fullName>
        <ecNumber evidence="5">7.1.1.3</ecNumber>
    </recommendedName>
    <alternativeName>
        <fullName evidence="21">Cytochrome o ubiquinol oxidase subunit 1</fullName>
    </alternativeName>
    <alternativeName>
        <fullName evidence="19">Oxidase bo(3) subunit 1</fullName>
    </alternativeName>
    <alternativeName>
        <fullName evidence="22">Ubiquinol oxidase polypeptide I</fullName>
    </alternativeName>
    <alternativeName>
        <fullName evidence="20">Ubiquinol oxidase subunit 1</fullName>
    </alternativeName>
</protein>
<evidence type="ECO:0000256" key="3">
    <source>
        <dbReference type="ARBA" id="ARBA00004651"/>
    </source>
</evidence>
<evidence type="ECO:0000256" key="27">
    <source>
        <dbReference type="RuleBase" id="RU000370"/>
    </source>
</evidence>
<evidence type="ECO:0000313" key="31">
    <source>
        <dbReference type="Proteomes" id="UP000294455"/>
    </source>
</evidence>
<accession>A0A803FUZ7</accession>
<keyword evidence="10 27" id="KW-0679">Respiratory chain</keyword>
<keyword evidence="18 28" id="KW-0472">Membrane</keyword>
<evidence type="ECO:0000256" key="22">
    <source>
        <dbReference type="ARBA" id="ARBA00032435"/>
    </source>
</evidence>
<feature type="transmembrane region" description="Helical" evidence="28">
    <location>
        <begin position="228"/>
        <end position="256"/>
    </location>
</feature>
<feature type="transmembrane region" description="Helical" evidence="28">
    <location>
        <begin position="617"/>
        <end position="635"/>
    </location>
</feature>
<dbReference type="InterPro" id="IPR036927">
    <property type="entry name" value="Cyt_c_oxase-like_su1_sf"/>
</dbReference>
<comment type="function">
    <text evidence="26">Cytochrome bo(3) ubiquinol oxidase is the terminal enzyme in the aerobic respiratory chain. Catalyzes the four-electron reduction of O2 to water, using a ubiquinol as a membrane soluble electron donor for molecular oxygen reduction. Has proton pump activity across the membrane in addition to electron transfer, pumping 2 protons/electron and generating a proton motive force. All the redox centers of this enzyme complex are located within the largest subunit, subunit I. Protons are probably pumped via D- and K- channels found in this subunit.</text>
</comment>
<feature type="transmembrane region" description="Helical" evidence="28">
    <location>
        <begin position="593"/>
        <end position="611"/>
    </location>
</feature>
<keyword evidence="7 27" id="KW-0813">Transport</keyword>
<dbReference type="GO" id="GO:0004129">
    <property type="term" value="F:cytochrome-c oxidase activity"/>
    <property type="evidence" value="ECO:0007669"/>
    <property type="project" value="InterPro"/>
</dbReference>
<keyword evidence="12" id="KW-0479">Metal-binding</keyword>
<feature type="transmembrane region" description="Helical" evidence="28">
    <location>
        <begin position="16"/>
        <end position="37"/>
    </location>
</feature>
<dbReference type="InterPro" id="IPR023615">
    <property type="entry name" value="Cyt_c_Oxase_su1_BS"/>
</dbReference>
<evidence type="ECO:0000256" key="2">
    <source>
        <dbReference type="ARBA" id="ARBA00001973"/>
    </source>
</evidence>
<evidence type="ECO:0000256" key="5">
    <source>
        <dbReference type="ARBA" id="ARBA00012941"/>
    </source>
</evidence>
<dbReference type="GO" id="GO:0046872">
    <property type="term" value="F:metal ion binding"/>
    <property type="evidence" value="ECO:0007669"/>
    <property type="project" value="UniProtKB-KW"/>
</dbReference>
<dbReference type="PANTHER" id="PTHR10422">
    <property type="entry name" value="CYTOCHROME C OXIDASE SUBUNIT 1"/>
    <property type="match status" value="1"/>
</dbReference>
<dbReference type="GO" id="GO:0009486">
    <property type="term" value="F:cytochrome bo3 ubiquinol oxidase activity"/>
    <property type="evidence" value="ECO:0007669"/>
    <property type="project" value="UniProtKB-EC"/>
</dbReference>
<gene>
    <name evidence="30" type="primary">cyoB</name>
    <name evidence="30" type="ORF">BUCIPICE3303_302</name>
</gene>
<keyword evidence="13" id="KW-1278">Translocase</keyword>
<dbReference type="InterPro" id="IPR014207">
    <property type="entry name" value="Cyt_c_ubiqinol_oxidase_su1"/>
</dbReference>
<dbReference type="GO" id="GO:0015990">
    <property type="term" value="P:electron transport coupled proton transport"/>
    <property type="evidence" value="ECO:0007669"/>
    <property type="project" value="TreeGrafter"/>
</dbReference>
<evidence type="ECO:0000256" key="28">
    <source>
        <dbReference type="SAM" id="Phobius"/>
    </source>
</evidence>
<name>A0A803FUZ7_9GAMM</name>
<dbReference type="PROSITE" id="PS00077">
    <property type="entry name" value="COX1_CUB"/>
    <property type="match status" value="1"/>
</dbReference>
<evidence type="ECO:0000256" key="20">
    <source>
        <dbReference type="ARBA" id="ARBA00031883"/>
    </source>
</evidence>
<comment type="catalytic activity">
    <reaction evidence="25">
        <text>2 a ubiquinol + O2 + n H(+)(in) = 2 a ubiquinone + 2 H2O + n H(+)(out)</text>
        <dbReference type="Rhea" id="RHEA:30251"/>
        <dbReference type="Rhea" id="RHEA-COMP:9565"/>
        <dbReference type="Rhea" id="RHEA-COMP:9566"/>
        <dbReference type="ChEBI" id="CHEBI:15377"/>
        <dbReference type="ChEBI" id="CHEBI:15378"/>
        <dbReference type="ChEBI" id="CHEBI:15379"/>
        <dbReference type="ChEBI" id="CHEBI:16389"/>
        <dbReference type="ChEBI" id="CHEBI:17976"/>
        <dbReference type="EC" id="7.1.1.3"/>
    </reaction>
</comment>
<comment type="subcellular location">
    <subcellularLocation>
        <location evidence="3">Cell membrane</location>
        <topology evidence="3">Multi-pass membrane protein</topology>
    </subcellularLocation>
</comment>
<comment type="similarity">
    <text evidence="4 27">Belongs to the heme-copper respiratory oxidase family.</text>
</comment>
<dbReference type="PRINTS" id="PR01165">
    <property type="entry name" value="CYCOXIDASEI"/>
</dbReference>
<dbReference type="RefSeq" id="WP_154049445.1">
    <property type="nucleotide sequence ID" value="NZ_LR217739.1"/>
</dbReference>
<evidence type="ECO:0000256" key="11">
    <source>
        <dbReference type="ARBA" id="ARBA00022692"/>
    </source>
</evidence>
<keyword evidence="9 27" id="KW-0349">Heme</keyword>
<comment type="cofactor">
    <cofactor evidence="1">
        <name>heme b</name>
        <dbReference type="ChEBI" id="CHEBI:60344"/>
    </cofactor>
</comment>
<dbReference type="PROSITE" id="PS50855">
    <property type="entry name" value="COX1"/>
    <property type="match status" value="1"/>
</dbReference>
<keyword evidence="15 28" id="KW-1133">Transmembrane helix</keyword>
<evidence type="ECO:0000256" key="18">
    <source>
        <dbReference type="ARBA" id="ARBA00023136"/>
    </source>
</evidence>
<keyword evidence="30" id="KW-0560">Oxidoreductase</keyword>
<dbReference type="EMBL" id="LR217739">
    <property type="protein sequence ID" value="VFP88606.1"/>
    <property type="molecule type" value="Genomic_DNA"/>
</dbReference>
<feature type="transmembrane region" description="Helical" evidence="28">
    <location>
        <begin position="276"/>
        <end position="299"/>
    </location>
</feature>
<comment type="cofactor">
    <cofactor evidence="2">
        <name>Cu(2+)</name>
        <dbReference type="ChEBI" id="CHEBI:29036"/>
    </cofactor>
</comment>
<sequence length="668" mass="77538">MFGKLTFNSIPYNEPIILVTYILIFLFSFLVFAYITYFKKWLYLWNEWFTSVDHKKIAIMYFILAFLMFFRGFSDAIMMRLQQFFSSLPNHINILPANHYDQIFTAHGVIMIFLVAMPLVVGLMNFVIPLQIGSRDLAFPMLNNLSFWLTVSSVILMMLSLGVGEFAKTGWLGYPPLSGIEYSPGVGVDYWIWILQISGLGTILTSINFIVTIINLRAPGMSMFKLPVFTWTTLCTNILILISFPVLFVTLLLLSLDRYFGFHFFTNDLGGNMMMYVNLIWIWGHPEVYILILPIFGVFSEIVSTFSRKSLFGYISLIWATIVITILSFLVWLHHFFTMGAGPDVNSFFSITTMVIAIPTGVKIFNWLFTMFRGRIIFHSSMLWTIGFLISFTIGGMAGVLLSIPPVDFILHNSLFLVAHFHNVIIGGVVFGCFAGITYWFPKMFGFKLNEYWGKCAFIFWIIGFFIAFIPLYILGFMGMTRRLSQNINYEYHYLLTIATIGIFFIFLGIISQLIQLFISIKNRHTHEYKDNNGDPWNGRTLEWSVSSPPPIYNFSSIPIVKKIDDFWYKKVNKKYNIQKDIPKYIHMPNNSYYGVLISFFATIFGFSMIWHIWWLVFFSIIGILYSILLISFIIDKGYFISRKIIKKVENKHMSMHKKIINNFKSHI</sequence>
<dbReference type="NCBIfam" id="TIGR02843">
    <property type="entry name" value="CyoB"/>
    <property type="match status" value="1"/>
</dbReference>
<feature type="transmembrane region" description="Helical" evidence="28">
    <location>
        <begin position="58"/>
        <end position="79"/>
    </location>
</feature>
<dbReference type="Proteomes" id="UP000294455">
    <property type="component" value="Chromosome"/>
</dbReference>
<evidence type="ECO:0000256" key="26">
    <source>
        <dbReference type="ARBA" id="ARBA00060108"/>
    </source>
</evidence>
<evidence type="ECO:0000256" key="8">
    <source>
        <dbReference type="ARBA" id="ARBA00022475"/>
    </source>
</evidence>
<dbReference type="GO" id="GO:0016682">
    <property type="term" value="F:oxidoreductase activity, acting on diphenols and related substances as donors, oxygen as acceptor"/>
    <property type="evidence" value="ECO:0007669"/>
    <property type="project" value="InterPro"/>
</dbReference>
<evidence type="ECO:0000256" key="6">
    <source>
        <dbReference type="ARBA" id="ARBA00014691"/>
    </source>
</evidence>
<evidence type="ECO:0000256" key="13">
    <source>
        <dbReference type="ARBA" id="ARBA00022967"/>
    </source>
</evidence>
<evidence type="ECO:0000313" key="30">
    <source>
        <dbReference type="EMBL" id="VFP88606.1"/>
    </source>
</evidence>
<dbReference type="InterPro" id="IPR023616">
    <property type="entry name" value="Cyt_c_oxase-like_su1_dom"/>
</dbReference>
<feature type="transmembrane region" description="Helical" evidence="28">
    <location>
        <begin position="452"/>
        <end position="474"/>
    </location>
</feature>
<dbReference type="SUPFAM" id="SSF81442">
    <property type="entry name" value="Cytochrome c oxidase subunit I-like"/>
    <property type="match status" value="1"/>
</dbReference>
<proteinExistence type="inferred from homology"/>
<feature type="transmembrane region" description="Helical" evidence="28">
    <location>
        <begin position="311"/>
        <end position="335"/>
    </location>
</feature>
<dbReference type="EC" id="7.1.1.3" evidence="5"/>
<evidence type="ECO:0000256" key="17">
    <source>
        <dbReference type="ARBA" id="ARBA00023008"/>
    </source>
</evidence>
<evidence type="ECO:0000256" key="23">
    <source>
        <dbReference type="ARBA" id="ARBA00034455"/>
    </source>
</evidence>
<feature type="transmembrane region" description="Helical" evidence="28">
    <location>
        <begin position="381"/>
        <end position="404"/>
    </location>
</feature>
<comment type="cofactor">
    <cofactor evidence="23">
        <name>Fe(II)-heme o</name>
        <dbReference type="ChEBI" id="CHEBI:60530"/>
    </cofactor>
</comment>
<keyword evidence="16" id="KW-0408">Iron</keyword>
<dbReference type="GO" id="GO:0020037">
    <property type="term" value="F:heme binding"/>
    <property type="evidence" value="ECO:0007669"/>
    <property type="project" value="InterPro"/>
</dbReference>
<keyword evidence="14 27" id="KW-0249">Electron transport</keyword>
<evidence type="ECO:0000256" key="12">
    <source>
        <dbReference type="ARBA" id="ARBA00022723"/>
    </source>
</evidence>
<evidence type="ECO:0000256" key="10">
    <source>
        <dbReference type="ARBA" id="ARBA00022660"/>
    </source>
</evidence>
<feature type="transmembrane region" description="Helical" evidence="28">
    <location>
        <begin position="416"/>
        <end position="440"/>
    </location>
</feature>
<keyword evidence="17" id="KW-0186">Copper</keyword>
<feature type="domain" description="Cytochrome oxidase subunit I profile" evidence="29">
    <location>
        <begin position="39"/>
        <end position="562"/>
    </location>
</feature>
<feature type="transmembrane region" description="Helical" evidence="28">
    <location>
        <begin position="347"/>
        <end position="369"/>
    </location>
</feature>
<dbReference type="CDD" id="cd01662">
    <property type="entry name" value="Ubiquinol_Oxidase_I"/>
    <property type="match status" value="1"/>
</dbReference>
<dbReference type="AlphaFoldDB" id="A0A803FUZ7"/>
<feature type="transmembrane region" description="Helical" evidence="28">
    <location>
        <begin position="494"/>
        <end position="519"/>
    </location>
</feature>
<dbReference type="GO" id="GO:0009060">
    <property type="term" value="P:aerobic respiration"/>
    <property type="evidence" value="ECO:0007669"/>
    <property type="project" value="InterPro"/>
</dbReference>
<dbReference type="FunFam" id="1.20.210.10:FF:000002">
    <property type="entry name" value="Cytochrome o ubiquinol oxidase, subunit I"/>
    <property type="match status" value="1"/>
</dbReference>
<evidence type="ECO:0000256" key="1">
    <source>
        <dbReference type="ARBA" id="ARBA00001970"/>
    </source>
</evidence>
<evidence type="ECO:0000256" key="16">
    <source>
        <dbReference type="ARBA" id="ARBA00023004"/>
    </source>
</evidence>
<reference evidence="30 31" key="1">
    <citation type="submission" date="2019-02" db="EMBL/GenBank/DDBJ databases">
        <authorList>
            <person name="Manzano-Marin A."/>
            <person name="Manzano-Marin A."/>
        </authorList>
    </citation>
    <scope>NUCLEOTIDE SEQUENCE [LARGE SCALE GENOMIC DNA]</scope>
    <source>
        <strain evidence="30 31">BuCipiceae</strain>
    </source>
</reference>
<dbReference type="Gene3D" id="1.20.210.10">
    <property type="entry name" value="Cytochrome c oxidase-like, subunit I domain"/>
    <property type="match status" value="1"/>
</dbReference>
<dbReference type="GO" id="GO:0022904">
    <property type="term" value="P:respiratory electron transport chain"/>
    <property type="evidence" value="ECO:0007669"/>
    <property type="project" value="TreeGrafter"/>
</dbReference>
<feature type="transmembrane region" description="Helical" evidence="28">
    <location>
        <begin position="103"/>
        <end position="124"/>
    </location>
</feature>
<keyword evidence="11 27" id="KW-0812">Transmembrane</keyword>
<evidence type="ECO:0000256" key="4">
    <source>
        <dbReference type="ARBA" id="ARBA00009578"/>
    </source>
</evidence>
<evidence type="ECO:0000256" key="21">
    <source>
        <dbReference type="ARBA" id="ARBA00032190"/>
    </source>
</evidence>
<evidence type="ECO:0000259" key="29">
    <source>
        <dbReference type="PROSITE" id="PS50855"/>
    </source>
</evidence>
<keyword evidence="8" id="KW-1003">Cell membrane</keyword>
<dbReference type="OrthoDB" id="9803294at2"/>
<evidence type="ECO:0000256" key="15">
    <source>
        <dbReference type="ARBA" id="ARBA00022989"/>
    </source>
</evidence>
<comment type="subunit">
    <text evidence="24">The cytochrome bo(3) ubiquinol oxidase complex is a heterooctamer of two A chains, two B chains, two C chains and two D chains.</text>
</comment>
<evidence type="ECO:0000256" key="19">
    <source>
        <dbReference type="ARBA" id="ARBA00030075"/>
    </source>
</evidence>
<evidence type="ECO:0000256" key="9">
    <source>
        <dbReference type="ARBA" id="ARBA00022617"/>
    </source>
</evidence>
<evidence type="ECO:0000256" key="25">
    <source>
        <dbReference type="ARBA" id="ARBA00048190"/>
    </source>
</evidence>
<dbReference type="InterPro" id="IPR000883">
    <property type="entry name" value="Cyt_C_Oxase_1"/>
</dbReference>
<feature type="transmembrane region" description="Helical" evidence="28">
    <location>
        <begin position="145"/>
        <end position="167"/>
    </location>
</feature>
<evidence type="ECO:0000256" key="14">
    <source>
        <dbReference type="ARBA" id="ARBA00022982"/>
    </source>
</evidence>
<evidence type="ECO:0000256" key="24">
    <source>
        <dbReference type="ARBA" id="ARBA00034513"/>
    </source>
</evidence>
<organism evidence="30 31">
    <name type="scientific">Buchnera aphidicola</name>
    <name type="common">Cinara piceae</name>
    <dbReference type="NCBI Taxonomy" id="1660043"/>
    <lineage>
        <taxon>Bacteria</taxon>
        <taxon>Pseudomonadati</taxon>
        <taxon>Pseudomonadota</taxon>
        <taxon>Gammaproteobacteria</taxon>
        <taxon>Enterobacterales</taxon>
        <taxon>Erwiniaceae</taxon>
        <taxon>Buchnera</taxon>
    </lineage>
</organism>
<feature type="transmembrane region" description="Helical" evidence="28">
    <location>
        <begin position="190"/>
        <end position="216"/>
    </location>
</feature>